<proteinExistence type="predicted"/>
<dbReference type="RefSeq" id="WP_093405717.1">
    <property type="nucleotide sequence ID" value="NZ_BOPD01000011.1"/>
</dbReference>
<dbReference type="InterPro" id="IPR001245">
    <property type="entry name" value="Ser-Thr/Tyr_kinase_cat_dom"/>
</dbReference>
<organism evidence="2 3">
    <name type="scientific">Micromonospora sediminimaris</name>
    <dbReference type="NCBI Taxonomy" id="547162"/>
    <lineage>
        <taxon>Bacteria</taxon>
        <taxon>Bacillati</taxon>
        <taxon>Actinomycetota</taxon>
        <taxon>Actinomycetes</taxon>
        <taxon>Micromonosporales</taxon>
        <taxon>Micromonosporaceae</taxon>
        <taxon>Micromonospora</taxon>
    </lineage>
</organism>
<evidence type="ECO:0000313" key="2">
    <source>
        <dbReference type="EMBL" id="GIJ32884.1"/>
    </source>
</evidence>
<feature type="domain" description="Protein kinase" evidence="1">
    <location>
        <begin position="55"/>
        <end position="300"/>
    </location>
</feature>
<protein>
    <recommendedName>
        <fullName evidence="1">Protein kinase domain-containing protein</fullName>
    </recommendedName>
</protein>
<dbReference type="PANTHER" id="PTHR23257:SF974">
    <property type="entry name" value="RECEPTOR-INTERACTING SERINE_THREONINE-PROTEIN KINASE 3"/>
    <property type="match status" value="1"/>
</dbReference>
<dbReference type="GO" id="GO:0005524">
    <property type="term" value="F:ATP binding"/>
    <property type="evidence" value="ECO:0007669"/>
    <property type="project" value="InterPro"/>
</dbReference>
<dbReference type="OrthoDB" id="1022767at2"/>
<dbReference type="InterPro" id="IPR011009">
    <property type="entry name" value="Kinase-like_dom_sf"/>
</dbReference>
<comment type="caution">
    <text evidence="2">The sequence shown here is derived from an EMBL/GenBank/DDBJ whole genome shotgun (WGS) entry which is preliminary data.</text>
</comment>
<dbReference type="GO" id="GO:0004672">
    <property type="term" value="F:protein kinase activity"/>
    <property type="evidence" value="ECO:0007669"/>
    <property type="project" value="InterPro"/>
</dbReference>
<dbReference type="Proteomes" id="UP000607311">
    <property type="component" value="Unassembled WGS sequence"/>
</dbReference>
<gene>
    <name evidence="2" type="ORF">Vse01_20320</name>
</gene>
<dbReference type="PROSITE" id="PS50011">
    <property type="entry name" value="PROTEIN_KINASE_DOM"/>
    <property type="match status" value="1"/>
</dbReference>
<dbReference type="Pfam" id="PF07714">
    <property type="entry name" value="PK_Tyr_Ser-Thr"/>
    <property type="match status" value="1"/>
</dbReference>
<dbReference type="InterPro" id="IPR000719">
    <property type="entry name" value="Prot_kinase_dom"/>
</dbReference>
<dbReference type="GO" id="GO:0007165">
    <property type="term" value="P:signal transduction"/>
    <property type="evidence" value="ECO:0007669"/>
    <property type="project" value="TreeGrafter"/>
</dbReference>
<dbReference type="InterPro" id="IPR050167">
    <property type="entry name" value="Ser_Thr_protein_kinase"/>
</dbReference>
<reference evidence="2" key="1">
    <citation type="submission" date="2021-01" db="EMBL/GenBank/DDBJ databases">
        <title>Whole genome shotgun sequence of Verrucosispora sediminis NBRC 107745.</title>
        <authorList>
            <person name="Komaki H."/>
            <person name="Tamura T."/>
        </authorList>
    </citation>
    <scope>NUCLEOTIDE SEQUENCE</scope>
    <source>
        <strain evidence="2">NBRC 107745</strain>
    </source>
</reference>
<accession>A0A9W5XJF9</accession>
<dbReference type="GO" id="GO:0005737">
    <property type="term" value="C:cytoplasm"/>
    <property type="evidence" value="ECO:0007669"/>
    <property type="project" value="TreeGrafter"/>
</dbReference>
<evidence type="ECO:0000259" key="1">
    <source>
        <dbReference type="PROSITE" id="PS50011"/>
    </source>
</evidence>
<dbReference type="PANTHER" id="PTHR23257">
    <property type="entry name" value="SERINE-THREONINE PROTEIN KINASE"/>
    <property type="match status" value="1"/>
</dbReference>
<evidence type="ECO:0000313" key="3">
    <source>
        <dbReference type="Proteomes" id="UP000607311"/>
    </source>
</evidence>
<sequence>MTVDTTAAVNLDSLAGISPTRVFRQVLETSTPYTFSSVVSFTGWSTLLLVERADRPGVKFVAKGLFGYHSVIAAAPPHLRAELHGYYWYRQLPERAHRQARDQFGQEADLLSRLSGSPYFPDLVEMDLGAPVPYYVMEHLPLGSVRHWLGTHGAPDAATAIAFARRLLSGMTVLHDIGYVHRDINAENVLMADGGPVIADLGCARARTATEPRSPKSALISWPPEYDVGYHEADITSDIYCFGMVMYELLTGTMPRYGAPPLPSVVTGHDPRLIELVERCVRWEPDRRPPNATAALEVLS</sequence>
<keyword evidence="3" id="KW-1185">Reference proteome</keyword>
<dbReference type="SUPFAM" id="SSF56112">
    <property type="entry name" value="Protein kinase-like (PK-like)"/>
    <property type="match status" value="1"/>
</dbReference>
<dbReference type="EMBL" id="BOPD01000011">
    <property type="protein sequence ID" value="GIJ32884.1"/>
    <property type="molecule type" value="Genomic_DNA"/>
</dbReference>
<name>A0A9W5XJF9_9ACTN</name>
<dbReference type="AlphaFoldDB" id="A0A9W5XJF9"/>
<dbReference type="Gene3D" id="1.10.510.10">
    <property type="entry name" value="Transferase(Phosphotransferase) domain 1"/>
    <property type="match status" value="1"/>
</dbReference>